<feature type="transmembrane region" description="Helical" evidence="9">
    <location>
        <begin position="12"/>
        <end position="45"/>
    </location>
</feature>
<dbReference type="Pfam" id="PF00990">
    <property type="entry name" value="GGDEF"/>
    <property type="match status" value="1"/>
</dbReference>
<dbReference type="InterPro" id="IPR000160">
    <property type="entry name" value="GGDEF_dom"/>
</dbReference>
<comment type="caution">
    <text evidence="11">The sequence shown here is derived from an EMBL/GenBank/DDBJ whole genome shotgun (WGS) entry which is preliminary data.</text>
</comment>
<protein>
    <recommendedName>
        <fullName evidence="3">diguanylate cyclase</fullName>
        <ecNumber evidence="3">2.7.7.65</ecNumber>
    </recommendedName>
</protein>
<dbReference type="GO" id="GO:0005886">
    <property type="term" value="C:plasma membrane"/>
    <property type="evidence" value="ECO:0007669"/>
    <property type="project" value="UniProtKB-SubCell"/>
</dbReference>
<dbReference type="PROSITE" id="PS50887">
    <property type="entry name" value="GGDEF"/>
    <property type="match status" value="1"/>
</dbReference>
<dbReference type="SMART" id="SM00267">
    <property type="entry name" value="GGDEF"/>
    <property type="match status" value="1"/>
</dbReference>
<dbReference type="InterPro" id="IPR007895">
    <property type="entry name" value="MASE1"/>
</dbReference>
<dbReference type="GO" id="GO:0043709">
    <property type="term" value="P:cell adhesion involved in single-species biofilm formation"/>
    <property type="evidence" value="ECO:0007669"/>
    <property type="project" value="TreeGrafter"/>
</dbReference>
<evidence type="ECO:0000256" key="4">
    <source>
        <dbReference type="ARBA" id="ARBA00022475"/>
    </source>
</evidence>
<dbReference type="CDD" id="cd01949">
    <property type="entry name" value="GGDEF"/>
    <property type="match status" value="1"/>
</dbReference>
<evidence type="ECO:0000256" key="1">
    <source>
        <dbReference type="ARBA" id="ARBA00001946"/>
    </source>
</evidence>
<evidence type="ECO:0000256" key="9">
    <source>
        <dbReference type="SAM" id="Phobius"/>
    </source>
</evidence>
<organism evidence="11 12">
    <name type="scientific">Nitrincola tapanii</name>
    <dbReference type="NCBI Taxonomy" id="1708751"/>
    <lineage>
        <taxon>Bacteria</taxon>
        <taxon>Pseudomonadati</taxon>
        <taxon>Pseudomonadota</taxon>
        <taxon>Gammaproteobacteria</taxon>
        <taxon>Oceanospirillales</taxon>
        <taxon>Oceanospirillaceae</taxon>
        <taxon>Nitrincola</taxon>
    </lineage>
</organism>
<evidence type="ECO:0000313" key="12">
    <source>
        <dbReference type="Proteomes" id="UP000325302"/>
    </source>
</evidence>
<dbReference type="InterPro" id="IPR029787">
    <property type="entry name" value="Nucleotide_cyclase"/>
</dbReference>
<dbReference type="NCBIfam" id="TIGR00254">
    <property type="entry name" value="GGDEF"/>
    <property type="match status" value="1"/>
</dbReference>
<dbReference type="InterPro" id="IPR043128">
    <property type="entry name" value="Rev_trsase/Diguanyl_cyclase"/>
</dbReference>
<dbReference type="SUPFAM" id="SSF55073">
    <property type="entry name" value="Nucleotide cyclase"/>
    <property type="match status" value="1"/>
</dbReference>
<evidence type="ECO:0000256" key="2">
    <source>
        <dbReference type="ARBA" id="ARBA00004651"/>
    </source>
</evidence>
<dbReference type="Pfam" id="PF05231">
    <property type="entry name" value="MASE1"/>
    <property type="match status" value="1"/>
</dbReference>
<dbReference type="InterPro" id="IPR050469">
    <property type="entry name" value="Diguanylate_Cyclase"/>
</dbReference>
<dbReference type="EC" id="2.7.7.65" evidence="3"/>
<keyword evidence="7 9" id="KW-0472">Membrane</keyword>
<evidence type="ECO:0000259" key="10">
    <source>
        <dbReference type="PROSITE" id="PS50887"/>
    </source>
</evidence>
<dbReference type="PANTHER" id="PTHR45138:SF9">
    <property type="entry name" value="DIGUANYLATE CYCLASE DGCM-RELATED"/>
    <property type="match status" value="1"/>
</dbReference>
<comment type="catalytic activity">
    <reaction evidence="8">
        <text>2 GTP = 3',3'-c-di-GMP + 2 diphosphate</text>
        <dbReference type="Rhea" id="RHEA:24898"/>
        <dbReference type="ChEBI" id="CHEBI:33019"/>
        <dbReference type="ChEBI" id="CHEBI:37565"/>
        <dbReference type="ChEBI" id="CHEBI:58805"/>
        <dbReference type="EC" id="2.7.7.65"/>
    </reaction>
</comment>
<dbReference type="AlphaFoldDB" id="A0A5A9VYZ2"/>
<evidence type="ECO:0000256" key="7">
    <source>
        <dbReference type="ARBA" id="ARBA00023136"/>
    </source>
</evidence>
<feature type="transmembrane region" description="Helical" evidence="9">
    <location>
        <begin position="219"/>
        <end position="242"/>
    </location>
</feature>
<name>A0A5A9VYZ2_9GAMM</name>
<dbReference type="GO" id="GO:0052621">
    <property type="term" value="F:diguanylate cyclase activity"/>
    <property type="evidence" value="ECO:0007669"/>
    <property type="project" value="UniProtKB-EC"/>
</dbReference>
<feature type="transmembrane region" description="Helical" evidence="9">
    <location>
        <begin position="110"/>
        <end position="135"/>
    </location>
</feature>
<keyword evidence="4" id="KW-1003">Cell membrane</keyword>
<evidence type="ECO:0000256" key="6">
    <source>
        <dbReference type="ARBA" id="ARBA00022989"/>
    </source>
</evidence>
<accession>A0A5A9VYZ2</accession>
<dbReference type="RefSeq" id="WP_149391804.1">
    <property type="nucleotide sequence ID" value="NZ_SMRS01000011.1"/>
</dbReference>
<dbReference type="FunFam" id="3.30.70.270:FF:000001">
    <property type="entry name" value="Diguanylate cyclase domain protein"/>
    <property type="match status" value="1"/>
</dbReference>
<dbReference type="Proteomes" id="UP000325302">
    <property type="component" value="Unassembled WGS sequence"/>
</dbReference>
<dbReference type="PANTHER" id="PTHR45138">
    <property type="entry name" value="REGULATORY COMPONENTS OF SENSORY TRANSDUCTION SYSTEM"/>
    <property type="match status" value="1"/>
</dbReference>
<feature type="transmembrane region" description="Helical" evidence="9">
    <location>
        <begin position="262"/>
        <end position="281"/>
    </location>
</feature>
<proteinExistence type="predicted"/>
<feature type="transmembrane region" description="Helical" evidence="9">
    <location>
        <begin position="147"/>
        <end position="167"/>
    </location>
</feature>
<evidence type="ECO:0000313" key="11">
    <source>
        <dbReference type="EMBL" id="KAA0873613.1"/>
    </source>
</evidence>
<evidence type="ECO:0000256" key="3">
    <source>
        <dbReference type="ARBA" id="ARBA00012528"/>
    </source>
</evidence>
<dbReference type="Gene3D" id="3.30.70.270">
    <property type="match status" value="1"/>
</dbReference>
<keyword evidence="6 9" id="KW-1133">Transmembrane helix</keyword>
<evidence type="ECO:0000256" key="5">
    <source>
        <dbReference type="ARBA" id="ARBA00022692"/>
    </source>
</evidence>
<dbReference type="EMBL" id="SMRS01000011">
    <property type="protein sequence ID" value="KAA0873613.1"/>
    <property type="molecule type" value="Genomic_DNA"/>
</dbReference>
<gene>
    <name evidence="11" type="ORF">E1H14_12415</name>
</gene>
<feature type="transmembrane region" description="Helical" evidence="9">
    <location>
        <begin position="187"/>
        <end position="207"/>
    </location>
</feature>
<keyword evidence="5 9" id="KW-0812">Transmembrane</keyword>
<dbReference type="OrthoDB" id="9803824at2"/>
<comment type="cofactor">
    <cofactor evidence="1">
        <name>Mg(2+)</name>
        <dbReference type="ChEBI" id="CHEBI:18420"/>
    </cofactor>
</comment>
<evidence type="ECO:0000256" key="8">
    <source>
        <dbReference type="ARBA" id="ARBA00034247"/>
    </source>
</evidence>
<feature type="domain" description="GGDEF" evidence="10">
    <location>
        <begin position="323"/>
        <end position="454"/>
    </location>
</feature>
<sequence>MEYFSRSLVLILLYFVFWHFASLFALTPLVSAFYPAAGVILFFIYRYGAAYIPAAALAILLGSLPIDTFWYWEATQISMSLRQLAIYSLCGLFLRRVSNFNLPILRLRDVGILLLSTLIATLISAAIALFLLRHFANLPTAVMQETFLSFWIGDLAGVLMFMAAASLFVDFYDEKKSYDDDVFDNGFARPILLLCLLVFVTSVFFVLTGLEDDVSRFGYLILLPVAWAAGFYGMRFALLAAISVNFSAVGTYILMELSSYPALELQTLFTVTLAMAMLLGASLEERKLALFDAAHDPLTQMLNRRAFFQQAKELLERCKRQQRDLALLMIDLDHFKRINDTFGHHAGDQVLMKVAECCRKVCRQTDIQGRLGGEEFVLLLDDATPEQAMIVAERLRLSIEEVMIPMSREHITTSIGLSHLMMPEDDIEHLLKEADRALYEAKSKGRNNCQSSLPHLIPAFS</sequence>
<dbReference type="GO" id="GO:1902201">
    <property type="term" value="P:negative regulation of bacterial-type flagellum-dependent cell motility"/>
    <property type="evidence" value="ECO:0007669"/>
    <property type="project" value="TreeGrafter"/>
</dbReference>
<reference evidence="11 12" key="1">
    <citation type="submission" date="2019-03" db="EMBL/GenBank/DDBJ databases">
        <title>Nitrincola sp. nov. isolated from an Indian soda lake.</title>
        <authorList>
            <person name="Joshi A."/>
            <person name="Thite S.V."/>
            <person name="Joseph N."/>
            <person name="Dhotre D."/>
            <person name="Moorthy M."/>
            <person name="Shouche Y.S."/>
        </authorList>
    </citation>
    <scope>NUCLEOTIDE SEQUENCE [LARGE SCALE GENOMIC DNA]</scope>
    <source>
        <strain evidence="11 12">MEB193</strain>
    </source>
</reference>
<keyword evidence="12" id="KW-1185">Reference proteome</keyword>
<comment type="subcellular location">
    <subcellularLocation>
        <location evidence="2">Cell membrane</location>
        <topology evidence="2">Multi-pass membrane protein</topology>
    </subcellularLocation>
</comment>